<keyword evidence="2" id="KW-1185">Reference proteome</keyword>
<reference evidence="1" key="2">
    <citation type="journal article" date="2023" name="Science">
        <title>Genomic signatures of disease resistance in endangered staghorn corals.</title>
        <authorList>
            <person name="Vollmer S.V."/>
            <person name="Selwyn J.D."/>
            <person name="Despard B.A."/>
            <person name="Roesel C.L."/>
        </authorList>
    </citation>
    <scope>NUCLEOTIDE SEQUENCE</scope>
    <source>
        <strain evidence="1">K2</strain>
    </source>
</reference>
<reference evidence="1" key="1">
    <citation type="journal article" date="2023" name="G3 (Bethesda)">
        <title>Whole genome assembly and annotation of the endangered Caribbean coral Acropora cervicornis.</title>
        <authorList>
            <person name="Selwyn J.D."/>
            <person name="Vollmer S.V."/>
        </authorList>
    </citation>
    <scope>NUCLEOTIDE SEQUENCE</scope>
    <source>
        <strain evidence="1">K2</strain>
    </source>
</reference>
<evidence type="ECO:0000313" key="2">
    <source>
        <dbReference type="Proteomes" id="UP001249851"/>
    </source>
</evidence>
<protein>
    <submittedName>
        <fullName evidence="1">Uncharacterized protein</fullName>
    </submittedName>
</protein>
<gene>
    <name evidence="1" type="ORF">P5673_026684</name>
</gene>
<dbReference type="EMBL" id="JARQWQ010000089">
    <property type="protein sequence ID" value="KAK2552173.1"/>
    <property type="molecule type" value="Genomic_DNA"/>
</dbReference>
<dbReference type="AlphaFoldDB" id="A0AAD9PZW2"/>
<proteinExistence type="predicted"/>
<organism evidence="1 2">
    <name type="scientific">Acropora cervicornis</name>
    <name type="common">Staghorn coral</name>
    <dbReference type="NCBI Taxonomy" id="6130"/>
    <lineage>
        <taxon>Eukaryota</taxon>
        <taxon>Metazoa</taxon>
        <taxon>Cnidaria</taxon>
        <taxon>Anthozoa</taxon>
        <taxon>Hexacorallia</taxon>
        <taxon>Scleractinia</taxon>
        <taxon>Astrocoeniina</taxon>
        <taxon>Acroporidae</taxon>
        <taxon>Acropora</taxon>
    </lineage>
</organism>
<name>A0AAD9PZW2_ACRCE</name>
<dbReference type="Proteomes" id="UP001249851">
    <property type="component" value="Unassembled WGS sequence"/>
</dbReference>
<sequence>MPATTREDWSFSQLRESILNEMRIKEVGIHTNSLPSPAVKASFLTQTQGNKQNVGRHTASSESKRCAYCKGPIPHTTVQAVVTDCEK</sequence>
<evidence type="ECO:0000313" key="1">
    <source>
        <dbReference type="EMBL" id="KAK2552173.1"/>
    </source>
</evidence>
<comment type="caution">
    <text evidence="1">The sequence shown here is derived from an EMBL/GenBank/DDBJ whole genome shotgun (WGS) entry which is preliminary data.</text>
</comment>
<accession>A0AAD9PZW2</accession>